<comment type="catalytic activity">
    <reaction evidence="7">
        <text>[protein-PII]-L-tyrosine + UTP = [protein-PII]-uridylyl-L-tyrosine + diphosphate</text>
        <dbReference type="Rhea" id="RHEA:13673"/>
        <dbReference type="Rhea" id="RHEA-COMP:12147"/>
        <dbReference type="Rhea" id="RHEA-COMP:12148"/>
        <dbReference type="ChEBI" id="CHEBI:33019"/>
        <dbReference type="ChEBI" id="CHEBI:46398"/>
        <dbReference type="ChEBI" id="CHEBI:46858"/>
        <dbReference type="ChEBI" id="CHEBI:90602"/>
        <dbReference type="EC" id="2.7.7.59"/>
    </reaction>
</comment>
<dbReference type="GO" id="GO:0008773">
    <property type="term" value="F:[protein-PII] uridylyltransferase activity"/>
    <property type="evidence" value="ECO:0007669"/>
    <property type="project" value="UniProtKB-UniRule"/>
</dbReference>
<dbReference type="CDD" id="cd05401">
    <property type="entry name" value="NT_GlnE_GlnD_like"/>
    <property type="match status" value="1"/>
</dbReference>
<evidence type="ECO:0000256" key="1">
    <source>
        <dbReference type="ARBA" id="ARBA00022679"/>
    </source>
</evidence>
<keyword evidence="2 7" id="KW-0548">Nucleotidyltransferase</keyword>
<evidence type="ECO:0000313" key="10">
    <source>
        <dbReference type="EMBL" id="ADE39841.1"/>
    </source>
</evidence>
<evidence type="ECO:0000256" key="2">
    <source>
        <dbReference type="ARBA" id="ARBA00022695"/>
    </source>
</evidence>
<evidence type="ECO:0000256" key="7">
    <source>
        <dbReference type="HAMAP-Rule" id="MF_00277"/>
    </source>
</evidence>
<dbReference type="GO" id="GO:0006808">
    <property type="term" value="P:regulation of nitrogen utilization"/>
    <property type="evidence" value="ECO:0007669"/>
    <property type="project" value="UniProtKB-UniRule"/>
</dbReference>
<comment type="activity regulation">
    <text evidence="7">Uridylyltransferase (UTase) activity is inhibited by glutamine, while glutamine activates uridylyl-removing (UR) activity.</text>
</comment>
<evidence type="ECO:0000256" key="4">
    <source>
        <dbReference type="ARBA" id="ARBA00022801"/>
    </source>
</evidence>
<dbReference type="PROSITE" id="PS51671">
    <property type="entry name" value="ACT"/>
    <property type="match status" value="2"/>
</dbReference>
<feature type="domain" description="ACT" evidence="8">
    <location>
        <begin position="886"/>
        <end position="965"/>
    </location>
</feature>
<name>D5BU94_PUNMI</name>
<dbReference type="EC" id="2.7.7.59" evidence="7"/>
<keyword evidence="6 7" id="KW-0511">Multifunctional enzyme</keyword>
<feature type="domain" description="ACT" evidence="8">
    <location>
        <begin position="774"/>
        <end position="853"/>
    </location>
</feature>
<dbReference type="CDD" id="cd04899">
    <property type="entry name" value="ACT_ACR-UUR-like_2"/>
    <property type="match status" value="1"/>
</dbReference>
<evidence type="ECO:0000256" key="3">
    <source>
        <dbReference type="ARBA" id="ARBA00022737"/>
    </source>
</evidence>
<keyword evidence="3" id="KW-0677">Repeat</keyword>
<dbReference type="SUPFAM" id="SSF81593">
    <property type="entry name" value="Nucleotidyltransferase substrate binding subunit/domain"/>
    <property type="match status" value="1"/>
</dbReference>
<dbReference type="Pfam" id="PF08335">
    <property type="entry name" value="GlnD_UR_UTase"/>
    <property type="match status" value="1"/>
</dbReference>
<accession>D5BU94</accession>
<dbReference type="PANTHER" id="PTHR47320">
    <property type="entry name" value="BIFUNCTIONAL URIDYLYLTRANSFERASE/URIDYLYL-REMOVING ENZYME"/>
    <property type="match status" value="1"/>
</dbReference>
<dbReference type="OrthoDB" id="9758038at2"/>
<dbReference type="SUPFAM" id="SSF55021">
    <property type="entry name" value="ACT-like"/>
    <property type="match status" value="2"/>
</dbReference>
<dbReference type="EC" id="3.1.4.-" evidence="7"/>
<dbReference type="Gene3D" id="1.10.3090.10">
    <property type="entry name" value="cca-adding enzyme, domain 2"/>
    <property type="match status" value="1"/>
</dbReference>
<dbReference type="Gene3D" id="3.30.460.10">
    <property type="entry name" value="Beta Polymerase, domain 2"/>
    <property type="match status" value="1"/>
</dbReference>
<comment type="function">
    <text evidence="7">Modifies, by uridylylation and deuridylylation, the PII regulatory proteins (GlnB and homologs), in response to the nitrogen status of the cell that GlnD senses through the glutamine level. Under low glutamine levels, catalyzes the conversion of the PII proteins and UTP to PII-UMP and PPi, while under higher glutamine levels, GlnD hydrolyzes PII-UMP to PII and UMP (deuridylylation). Thus, controls uridylylation state and activity of the PII proteins, and plays an important role in the regulation of nitrogen assimilation and metabolism.</text>
</comment>
<dbReference type="InterPro" id="IPR043519">
    <property type="entry name" value="NT_sf"/>
</dbReference>
<dbReference type="PROSITE" id="PS51831">
    <property type="entry name" value="HD"/>
    <property type="match status" value="1"/>
</dbReference>
<dbReference type="SUPFAM" id="SSF81891">
    <property type="entry name" value="Poly A polymerase C-terminal region-like"/>
    <property type="match status" value="1"/>
</dbReference>
<dbReference type="NCBIfam" id="TIGR01693">
    <property type="entry name" value="UTase_glnD"/>
    <property type="match status" value="1"/>
</dbReference>
<keyword evidence="5 7" id="KW-0460">Magnesium</keyword>
<protein>
    <recommendedName>
        <fullName evidence="7">Bifunctional uridylyltransferase/uridylyl-removing enzyme</fullName>
        <shortName evidence="7">UTase/UR</shortName>
    </recommendedName>
    <alternativeName>
        <fullName evidence="7">Bifunctional [protein-PII] modification enzyme</fullName>
    </alternativeName>
    <alternativeName>
        <fullName evidence="7">Bifunctional nitrogen sensor protein</fullName>
    </alternativeName>
    <domain>
        <recommendedName>
            <fullName evidence="7">[Protein-PII] uridylyltransferase</fullName>
            <shortName evidence="7">PII uridylyltransferase</shortName>
            <shortName evidence="7">UTase</shortName>
            <ecNumber evidence="7">2.7.7.59</ecNumber>
        </recommendedName>
    </domain>
    <domain>
        <recommendedName>
            <fullName evidence="7">[Protein-PII]-UMP uridylyl-removing enzyme</fullName>
            <shortName evidence="7">UR</shortName>
            <ecNumber evidence="7">3.1.4.-</ecNumber>
        </recommendedName>
    </domain>
</protein>
<gene>
    <name evidence="7" type="primary">glnD</name>
    <name evidence="10" type="ordered locus">SAR116_1598</name>
</gene>
<comment type="catalytic activity">
    <reaction evidence="7">
        <text>[protein-PII]-uridylyl-L-tyrosine + H2O = [protein-PII]-L-tyrosine + UMP + H(+)</text>
        <dbReference type="Rhea" id="RHEA:48600"/>
        <dbReference type="Rhea" id="RHEA-COMP:12147"/>
        <dbReference type="Rhea" id="RHEA-COMP:12148"/>
        <dbReference type="ChEBI" id="CHEBI:15377"/>
        <dbReference type="ChEBI" id="CHEBI:15378"/>
        <dbReference type="ChEBI" id="CHEBI:46858"/>
        <dbReference type="ChEBI" id="CHEBI:57865"/>
        <dbReference type="ChEBI" id="CHEBI:90602"/>
    </reaction>
</comment>
<dbReference type="AlphaFoldDB" id="D5BU94"/>
<keyword evidence="11" id="KW-1185">Reference proteome</keyword>
<dbReference type="HOGENOM" id="CLU_012833_1_0_5"/>
<comment type="cofactor">
    <cofactor evidence="7">
        <name>Mg(2+)</name>
        <dbReference type="ChEBI" id="CHEBI:18420"/>
    </cofactor>
</comment>
<evidence type="ECO:0000259" key="9">
    <source>
        <dbReference type="PROSITE" id="PS51831"/>
    </source>
</evidence>
<dbReference type="InterPro" id="IPR002912">
    <property type="entry name" value="ACT_dom"/>
</dbReference>
<keyword evidence="4 7" id="KW-0378">Hydrolase</keyword>
<reference evidence="10 11" key="1">
    <citation type="journal article" date="2010" name="J. Bacteriol.">
        <title>Complete genome sequence of "Candidatus Puniceispirillum marinum" IMCC1322, a representative of the SAR116 clade in the Alphaproteobacteria.</title>
        <authorList>
            <person name="Oh H.M."/>
            <person name="Kwon K.K."/>
            <person name="Kang I."/>
            <person name="Kang S.G."/>
            <person name="Lee J.H."/>
            <person name="Kim S.J."/>
            <person name="Cho J.C."/>
        </authorList>
    </citation>
    <scope>NUCLEOTIDE SEQUENCE [LARGE SCALE GENOMIC DNA]</scope>
    <source>
        <strain evidence="10 11">IMCC1322</strain>
    </source>
</reference>
<dbReference type="InterPro" id="IPR003607">
    <property type="entry name" value="HD/PDEase_dom"/>
</dbReference>
<dbReference type="InterPro" id="IPR006674">
    <property type="entry name" value="HD_domain"/>
</dbReference>
<evidence type="ECO:0000313" key="11">
    <source>
        <dbReference type="Proteomes" id="UP000007460"/>
    </source>
</evidence>
<dbReference type="CDD" id="cd00077">
    <property type="entry name" value="HDc"/>
    <property type="match status" value="1"/>
</dbReference>
<dbReference type="PIRSF" id="PIRSF006288">
    <property type="entry name" value="PII_uridyltransf"/>
    <property type="match status" value="1"/>
</dbReference>
<feature type="region of interest" description="Uridylyltransferase" evidence="7">
    <location>
        <begin position="1"/>
        <end position="395"/>
    </location>
</feature>
<dbReference type="InterPro" id="IPR013546">
    <property type="entry name" value="PII_UdlTrfase/GS_AdlTrfase"/>
</dbReference>
<sequence>MSGLIDISAPKTAAADKASNKRGLWHRWVVPLVSVMESHEPPLDMAEIEAACAAIDESKSAKRRAAMLALLRDRLAAARTQQKSELTETKDGVIYVGLNAWMIDQLLEILRREAVRATGGKPSEDMAIVAVGGYGRGELAPHSDIDILFLVKNKVTDNLKSRIEYILYMLWDLGLKVGHATRNAADCIDAAKEDQTILTGLLEMRHVAGDANLSQQLSDMFGAYVDKTKPLQFVEEKLAERDLRHQRLGDTRYVVEPNIKDGKGGLRDLHTLLWTVKYAYRATSLIDIVDQGILRASEARRFAAAQRFLWTVRCHLHLYAGRPEERLDFEAQMVIAPLMGFADRGGLRAVERFMKRYYLAARDVGNLTRIFCAAMETDFRKRRKFFQNSFKVSRDIGEFQLQAGRISLSEDVLFRDAPLRILKLFQLAQEHDADIHPQTLHRITRAMPSIDAETRADPAANALFLDILTSSTNPERILRLMNESGVIGRFLPDFGRIVAMMQFDMYHSYTVDEHTIKALGILHRIETGGLTGVAPVASEAMPEIGSRRALFVAVLLHDIAKGRGGDHSILGAEVAQKVCPRLGLTPAETETVAWLVRHHLLMSKIAFRYDLNDPKTIEDFAAIVQSPEQLRLLLILTVADIRAVGPTIWNGWKAALMRDLFSRTDAVLKGADPTVIAQGNADMARALAFEKLVGQTETGQTETSKTETNTGATAAITWSAATFEQHADNFPSTYWTGFDVESHCKHAALCQQFQKLETPLLIDLSPDQGRRATEMTVITVDDPGLFSRIAGAVAAVGVNIASARITTCSDGTVLDVFYLQTIDNQVVDDAALLTRIRDFVTKAAVGKMRIADALSARWQQTPKRIRRFPVPPRVLLSNNISKTHSVIEVNGRDFPGFLHKITRCMVGLGLQIQSSSISTYGERVVDVFYVKDIFGLQILNERRQQHIRNALLAVLQASDENDADEIRGGDAA</sequence>
<organism evidence="10 11">
    <name type="scientific">Puniceispirillum marinum (strain IMCC1322)</name>
    <dbReference type="NCBI Taxonomy" id="488538"/>
    <lineage>
        <taxon>Bacteria</taxon>
        <taxon>Pseudomonadati</taxon>
        <taxon>Pseudomonadota</taxon>
        <taxon>Alphaproteobacteria</taxon>
        <taxon>Candidatus Puniceispirillales</taxon>
        <taxon>Candidatus Puniceispirillaceae</taxon>
        <taxon>Candidatus Puniceispirillum</taxon>
    </lineage>
</organism>
<evidence type="ECO:0000256" key="6">
    <source>
        <dbReference type="ARBA" id="ARBA00023268"/>
    </source>
</evidence>
<dbReference type="NCBIfam" id="NF003467">
    <property type="entry name" value="PRK05092.1"/>
    <property type="match status" value="1"/>
</dbReference>
<comment type="domain">
    <text evidence="7">Has four distinct domains: an N-terminal nucleotidyltransferase (NT) domain responsible for UTase activity, a central HD domain that encodes UR activity, and two C-terminal ACT domains that seem to have a role in glutamine sensing.</text>
</comment>
<dbReference type="InterPro" id="IPR002934">
    <property type="entry name" value="Polymerase_NTP_transf_dom"/>
</dbReference>
<dbReference type="HAMAP" id="MF_00277">
    <property type="entry name" value="PII_uridylyl_transf"/>
    <property type="match status" value="1"/>
</dbReference>
<dbReference type="Proteomes" id="UP000007460">
    <property type="component" value="Chromosome"/>
</dbReference>
<dbReference type="SMART" id="SM00471">
    <property type="entry name" value="HDc"/>
    <property type="match status" value="1"/>
</dbReference>
<dbReference type="KEGG" id="apb:SAR116_1598"/>
<comment type="caution">
    <text evidence="7">Lacks conserved residue(s) required for the propagation of feature annotation.</text>
</comment>
<comment type="similarity">
    <text evidence="7">Belongs to the GlnD family.</text>
</comment>
<dbReference type="PANTHER" id="PTHR47320:SF1">
    <property type="entry name" value="BIFUNCTIONAL URIDYLYLTRANSFERASE_URIDYLYL-REMOVING ENZYME"/>
    <property type="match status" value="1"/>
</dbReference>
<dbReference type="Pfam" id="PF01909">
    <property type="entry name" value="NTP_transf_2"/>
    <property type="match status" value="1"/>
</dbReference>
<evidence type="ECO:0000256" key="5">
    <source>
        <dbReference type="ARBA" id="ARBA00022842"/>
    </source>
</evidence>
<proteinExistence type="inferred from homology"/>
<dbReference type="InterPro" id="IPR045865">
    <property type="entry name" value="ACT-like_dom_sf"/>
</dbReference>
<dbReference type="Pfam" id="PF01966">
    <property type="entry name" value="HD"/>
    <property type="match status" value="1"/>
</dbReference>
<evidence type="ECO:0000259" key="8">
    <source>
        <dbReference type="PROSITE" id="PS51671"/>
    </source>
</evidence>
<keyword evidence="1 7" id="KW-0808">Transferase</keyword>
<dbReference type="eggNOG" id="COG2844">
    <property type="taxonomic scope" value="Bacteria"/>
</dbReference>
<dbReference type="STRING" id="488538.SAR116_1598"/>
<dbReference type="InterPro" id="IPR010043">
    <property type="entry name" value="UTase/UR"/>
</dbReference>
<dbReference type="EMBL" id="CP001751">
    <property type="protein sequence ID" value="ADE39841.1"/>
    <property type="molecule type" value="Genomic_DNA"/>
</dbReference>
<dbReference type="CDD" id="cd04900">
    <property type="entry name" value="ACT_UUR-like_1"/>
    <property type="match status" value="1"/>
</dbReference>
<dbReference type="RefSeq" id="WP_013046468.1">
    <property type="nucleotide sequence ID" value="NC_014010.1"/>
</dbReference>
<dbReference type="GO" id="GO:0008081">
    <property type="term" value="F:phosphoric diester hydrolase activity"/>
    <property type="evidence" value="ECO:0007669"/>
    <property type="project" value="UniProtKB-UniRule"/>
</dbReference>
<dbReference type="SUPFAM" id="SSF81301">
    <property type="entry name" value="Nucleotidyltransferase"/>
    <property type="match status" value="1"/>
</dbReference>
<feature type="domain" description="HD" evidence="9">
    <location>
        <begin position="511"/>
        <end position="633"/>
    </location>
</feature>